<organism evidence="8 9">
    <name type="scientific">Sphingomonas colocasiae</name>
    <dbReference type="NCBI Taxonomy" id="1848973"/>
    <lineage>
        <taxon>Bacteria</taxon>
        <taxon>Pseudomonadati</taxon>
        <taxon>Pseudomonadota</taxon>
        <taxon>Alphaproteobacteria</taxon>
        <taxon>Sphingomonadales</taxon>
        <taxon>Sphingomonadaceae</taxon>
        <taxon>Sphingomonas</taxon>
    </lineage>
</organism>
<dbReference type="PANTHER" id="PTHR43872">
    <property type="entry name" value="MONOOXYGENASE, PUTATIVE (AFU_ORTHOLOGUE AFUA_8G02570)-RELATED"/>
    <property type="match status" value="1"/>
</dbReference>
<evidence type="ECO:0000256" key="7">
    <source>
        <dbReference type="SAM" id="MobiDB-lite"/>
    </source>
</evidence>
<keyword evidence="6" id="KW-0503">Monooxygenase</keyword>
<protein>
    <submittedName>
        <fullName evidence="8">NAD(P)/FAD-dependent oxidoreductase</fullName>
    </submittedName>
</protein>
<reference evidence="8 9" key="1">
    <citation type="submission" date="2021-08" db="EMBL/GenBank/DDBJ databases">
        <authorList>
            <person name="Tuo L."/>
        </authorList>
    </citation>
    <scope>NUCLEOTIDE SEQUENCE [LARGE SCALE GENOMIC DNA]</scope>
    <source>
        <strain evidence="8 9">JCM 31229</strain>
    </source>
</reference>
<dbReference type="PANTHER" id="PTHR43872:SF1">
    <property type="entry name" value="MONOOXYGENASE, PUTATIVE (AFU_ORTHOLOGUE AFUA_8G02570)-RELATED"/>
    <property type="match status" value="1"/>
</dbReference>
<dbReference type="InterPro" id="IPR020946">
    <property type="entry name" value="Flavin_mOase-like"/>
</dbReference>
<evidence type="ECO:0000256" key="2">
    <source>
        <dbReference type="ARBA" id="ARBA00010139"/>
    </source>
</evidence>
<comment type="cofactor">
    <cofactor evidence="1">
        <name>FAD</name>
        <dbReference type="ChEBI" id="CHEBI:57692"/>
    </cofactor>
</comment>
<name>A0ABS7PUC1_9SPHN</name>
<dbReference type="Pfam" id="PF00743">
    <property type="entry name" value="FMO-like"/>
    <property type="match status" value="1"/>
</dbReference>
<dbReference type="InterPro" id="IPR036188">
    <property type="entry name" value="FAD/NAD-bd_sf"/>
</dbReference>
<evidence type="ECO:0000313" key="8">
    <source>
        <dbReference type="EMBL" id="MBY8824856.1"/>
    </source>
</evidence>
<dbReference type="Pfam" id="PF13450">
    <property type="entry name" value="NAD_binding_8"/>
    <property type="match status" value="1"/>
</dbReference>
<evidence type="ECO:0000313" key="9">
    <source>
        <dbReference type="Proteomes" id="UP000706039"/>
    </source>
</evidence>
<dbReference type="Proteomes" id="UP000706039">
    <property type="component" value="Unassembled WGS sequence"/>
</dbReference>
<feature type="region of interest" description="Disordered" evidence="7">
    <location>
        <begin position="479"/>
        <end position="500"/>
    </location>
</feature>
<keyword evidence="5" id="KW-0560">Oxidoreductase</keyword>
<dbReference type="RefSeq" id="WP_222991967.1">
    <property type="nucleotide sequence ID" value="NZ_JAINVV010000010.1"/>
</dbReference>
<evidence type="ECO:0000256" key="3">
    <source>
        <dbReference type="ARBA" id="ARBA00022630"/>
    </source>
</evidence>
<comment type="similarity">
    <text evidence="2">Belongs to the FAD-binding monooxygenase family.</text>
</comment>
<evidence type="ECO:0000256" key="6">
    <source>
        <dbReference type="ARBA" id="ARBA00023033"/>
    </source>
</evidence>
<accession>A0ABS7PUC1</accession>
<evidence type="ECO:0000256" key="1">
    <source>
        <dbReference type="ARBA" id="ARBA00001974"/>
    </source>
</evidence>
<comment type="caution">
    <text evidence="8">The sequence shown here is derived from an EMBL/GenBank/DDBJ whole genome shotgun (WGS) entry which is preliminary data.</text>
</comment>
<keyword evidence="9" id="KW-1185">Reference proteome</keyword>
<evidence type="ECO:0000256" key="4">
    <source>
        <dbReference type="ARBA" id="ARBA00022827"/>
    </source>
</evidence>
<dbReference type="InterPro" id="IPR051820">
    <property type="entry name" value="FAD-binding_MO"/>
</dbReference>
<dbReference type="SUPFAM" id="SSF51905">
    <property type="entry name" value="FAD/NAD(P)-binding domain"/>
    <property type="match status" value="1"/>
</dbReference>
<evidence type="ECO:0000256" key="5">
    <source>
        <dbReference type="ARBA" id="ARBA00023002"/>
    </source>
</evidence>
<keyword evidence="3" id="KW-0285">Flavoprotein</keyword>
<dbReference type="Gene3D" id="3.50.50.60">
    <property type="entry name" value="FAD/NAD(P)-binding domain"/>
    <property type="match status" value="2"/>
</dbReference>
<keyword evidence="4" id="KW-0274">FAD</keyword>
<sequence>MAIEHFDVLIVGAGISGIGAGYHLQANCPGKSYAILEGRARIGGTWDLFRYPGIRSDSDMYTLGYSFRPWTEAKAIADGPAILNYLDETARDHGIDRHIRFGHKVRHASWSTADARWTVDVEIDGQSARFTCGFLFMCSGYYNYAAGYTPDFAGRADFKGRIVHPQLWTDDIDYSGKHVVVIGSGATAVTLVPEMAKRAAHVTMLQRSPTYIVSRPAEDAIANGLRRVLPSKLAYGITRWKNVLLGMFFFRMARRKPAKVKAKLIALAKAELPGGYDVATHLTPRYNPWDQRVCLVPDGDLFASIREGKSSIVTDTIDRFTETGVKLASGEQIEADLIVTATGLDMQLLGGMTLDVDGAAVEPSQCLSYKAMMLSGVPNFATSFGYTNASWTLKADLTCEYVCRLLNHMDRTGTRQCTPTLDDPSVTDEDFLDFSSGYVQRARAKLPRQGSKLPWKVHQNYARDLMMLRYGKVDDGTMRFSNPAPQPAARTTGRLTPEPA</sequence>
<gene>
    <name evidence="8" type="ORF">K7G82_21310</name>
</gene>
<proteinExistence type="inferred from homology"/>
<dbReference type="EMBL" id="JAINVV010000010">
    <property type="protein sequence ID" value="MBY8824856.1"/>
    <property type="molecule type" value="Genomic_DNA"/>
</dbReference>